<evidence type="ECO:0000256" key="1">
    <source>
        <dbReference type="ARBA" id="ARBA00022729"/>
    </source>
</evidence>
<evidence type="ECO:0000256" key="4">
    <source>
        <dbReference type="HAMAP-Rule" id="MF_00925"/>
    </source>
</evidence>
<feature type="domain" description="Outer membrane protein assembly factor BamE" evidence="5">
    <location>
        <begin position="50"/>
        <end position="119"/>
    </location>
</feature>
<comment type="similarity">
    <text evidence="4">Belongs to the BamE family.</text>
</comment>
<dbReference type="Pfam" id="PF04355">
    <property type="entry name" value="BamE"/>
    <property type="match status" value="1"/>
</dbReference>
<keyword evidence="7" id="KW-1185">Reference proteome</keyword>
<dbReference type="InterPro" id="IPR037873">
    <property type="entry name" value="BamE-like"/>
</dbReference>
<comment type="subunit">
    <text evidence="4">Part of the Bam complex.</text>
</comment>
<keyword evidence="1 4" id="KW-0732">Signal</keyword>
<evidence type="ECO:0000256" key="3">
    <source>
        <dbReference type="ARBA" id="ARBA00023237"/>
    </source>
</evidence>
<organism evidence="6 7">
    <name type="scientific">Thiomicrorhabdus marina</name>
    <dbReference type="NCBI Taxonomy" id="2818442"/>
    <lineage>
        <taxon>Bacteria</taxon>
        <taxon>Pseudomonadati</taxon>
        <taxon>Pseudomonadota</taxon>
        <taxon>Gammaproteobacteria</taxon>
        <taxon>Thiotrichales</taxon>
        <taxon>Piscirickettsiaceae</taxon>
        <taxon>Thiomicrorhabdus</taxon>
    </lineage>
</organism>
<keyword evidence="2 4" id="KW-0472">Membrane</keyword>
<accession>A0ABS3Q325</accession>
<comment type="function">
    <text evidence="4">Part of the outer membrane protein assembly complex, which is involved in assembly and insertion of beta-barrel proteins into the outer membrane.</text>
</comment>
<evidence type="ECO:0000313" key="6">
    <source>
        <dbReference type="EMBL" id="MBO1926744.1"/>
    </source>
</evidence>
<evidence type="ECO:0000259" key="5">
    <source>
        <dbReference type="Pfam" id="PF04355"/>
    </source>
</evidence>
<evidence type="ECO:0000256" key="2">
    <source>
        <dbReference type="ARBA" id="ARBA00023136"/>
    </source>
</evidence>
<reference evidence="6 7" key="1">
    <citation type="submission" date="2021-03" db="EMBL/GenBank/DDBJ databases">
        <title>Thiomicrorhabdus sp.nov.,novel sulfur-oxidizing bacteria isolated from coastal sediment.</title>
        <authorList>
            <person name="Liu X."/>
        </authorList>
    </citation>
    <scope>NUCLEOTIDE SEQUENCE [LARGE SCALE GENOMIC DNA]</scope>
    <source>
        <strain evidence="6 7">6S2-11</strain>
    </source>
</reference>
<dbReference type="Gene3D" id="3.30.1450.10">
    <property type="match status" value="1"/>
</dbReference>
<dbReference type="PANTHER" id="PTHR37482">
    <property type="entry name" value="OUTER MEMBRANE PROTEIN ASSEMBLY FACTOR BAME"/>
    <property type="match status" value="1"/>
</dbReference>
<comment type="caution">
    <text evidence="6">The sequence shown here is derived from an EMBL/GenBank/DDBJ whole genome shotgun (WGS) entry which is preliminary data.</text>
</comment>
<comment type="subcellular location">
    <subcellularLocation>
        <location evidence="4">Cell outer membrane</location>
    </subcellularLocation>
</comment>
<dbReference type="InterPro" id="IPR026592">
    <property type="entry name" value="BamE"/>
</dbReference>
<sequence>MRPTSQAPSHGKPLPKRNFFASLLIVGSIASLGLSGCSYLEPYKAPVTQGNVMTQESVDLLQEGLNQAQVRKLLGPPMGANAFNPYHWEYIFYTTDEASKVEVRKLLILNFDNNKYLKDWNIKAANVDMIDEETFFGL</sequence>
<gene>
    <name evidence="4" type="primary">bamE</name>
    <name evidence="6" type="ORF">J3998_04080</name>
</gene>
<name>A0ABS3Q325_9GAMM</name>
<evidence type="ECO:0000313" key="7">
    <source>
        <dbReference type="Proteomes" id="UP000664835"/>
    </source>
</evidence>
<dbReference type="InterPro" id="IPR007450">
    <property type="entry name" value="BamE_dom"/>
</dbReference>
<proteinExistence type="inferred from homology"/>
<protein>
    <recommendedName>
        <fullName evidence="4">Outer membrane protein assembly factor BamE</fullName>
    </recommendedName>
</protein>
<dbReference type="HAMAP" id="MF_00925">
    <property type="entry name" value="OM_assembly_BamE"/>
    <property type="match status" value="1"/>
</dbReference>
<dbReference type="RefSeq" id="WP_208148194.1">
    <property type="nucleotide sequence ID" value="NZ_JAGETV010000005.1"/>
</dbReference>
<dbReference type="PANTHER" id="PTHR37482:SF1">
    <property type="entry name" value="OUTER MEMBRANE PROTEIN ASSEMBLY FACTOR BAME"/>
    <property type="match status" value="1"/>
</dbReference>
<keyword evidence="3 4" id="KW-0998">Cell outer membrane</keyword>
<dbReference type="EMBL" id="JAGETV010000005">
    <property type="protein sequence ID" value="MBO1926744.1"/>
    <property type="molecule type" value="Genomic_DNA"/>
</dbReference>
<dbReference type="Proteomes" id="UP000664835">
    <property type="component" value="Unassembled WGS sequence"/>
</dbReference>